<organism evidence="2 3">
    <name type="scientific">Calothrix parietina FACHB-288</name>
    <dbReference type="NCBI Taxonomy" id="2692896"/>
    <lineage>
        <taxon>Bacteria</taxon>
        <taxon>Bacillati</taxon>
        <taxon>Cyanobacteriota</taxon>
        <taxon>Cyanophyceae</taxon>
        <taxon>Nostocales</taxon>
        <taxon>Calotrichaceae</taxon>
        <taxon>Calothrix</taxon>
    </lineage>
</organism>
<evidence type="ECO:0000313" key="2">
    <source>
        <dbReference type="EMBL" id="MBD2200358.1"/>
    </source>
</evidence>
<proteinExistence type="predicted"/>
<feature type="chain" id="PRO_5045518533" description="Tetratricopeptide repeat protein" evidence="1">
    <location>
        <begin position="28"/>
        <end position="284"/>
    </location>
</feature>
<sequence length="284" mass="31441">MKRLIWKTFGSCITLTALTFASIPAYGQRTFKDVFHNLGESMKCSLQASESSTLEDVYAVSRDIAEPSPSNVHELQEFLIKNGWQRLENKDYARALCYFNQVIDKNLSSKYVSTAYFGRGLTYIKQGDKQRGIADLKAASRLFKSQGDEKNFQKVTRIIQQLTNNGSVTANSEITQPALAGTYSCYYLTVFTGPGGIVLPQPNPSPLGKIQLDGRGRYSSNNFGSGNYVFDSSNSTVHFTDGKMANLVAAYSVNNKGKSGINFHAKLNPGVKFEQSHFCPNEMN</sequence>
<evidence type="ECO:0000313" key="3">
    <source>
        <dbReference type="Proteomes" id="UP000658514"/>
    </source>
</evidence>
<gene>
    <name evidence="2" type="ORF">H6G24_33660</name>
</gene>
<evidence type="ECO:0000256" key="1">
    <source>
        <dbReference type="SAM" id="SignalP"/>
    </source>
</evidence>
<dbReference type="InterPro" id="IPR011990">
    <property type="entry name" value="TPR-like_helical_dom_sf"/>
</dbReference>
<dbReference type="RefSeq" id="WP_190550453.1">
    <property type="nucleotide sequence ID" value="NZ_CAWPNO010000123.1"/>
</dbReference>
<dbReference type="SUPFAM" id="SSF48452">
    <property type="entry name" value="TPR-like"/>
    <property type="match status" value="1"/>
</dbReference>
<name>A0ABR8AK45_9CYAN</name>
<keyword evidence="1" id="KW-0732">Signal</keyword>
<feature type="signal peptide" evidence="1">
    <location>
        <begin position="1"/>
        <end position="27"/>
    </location>
</feature>
<evidence type="ECO:0008006" key="4">
    <source>
        <dbReference type="Google" id="ProtNLM"/>
    </source>
</evidence>
<dbReference type="EMBL" id="JACJQH010000085">
    <property type="protein sequence ID" value="MBD2200358.1"/>
    <property type="molecule type" value="Genomic_DNA"/>
</dbReference>
<protein>
    <recommendedName>
        <fullName evidence="4">Tetratricopeptide repeat protein</fullName>
    </recommendedName>
</protein>
<dbReference type="Proteomes" id="UP000658514">
    <property type="component" value="Unassembled WGS sequence"/>
</dbReference>
<reference evidence="2 3" key="1">
    <citation type="journal article" date="2020" name="ISME J.">
        <title>Comparative genomics reveals insights into cyanobacterial evolution and habitat adaptation.</title>
        <authorList>
            <person name="Chen M.Y."/>
            <person name="Teng W.K."/>
            <person name="Zhao L."/>
            <person name="Hu C.X."/>
            <person name="Zhou Y.K."/>
            <person name="Han B.P."/>
            <person name="Song L.R."/>
            <person name="Shu W.S."/>
        </authorList>
    </citation>
    <scope>NUCLEOTIDE SEQUENCE [LARGE SCALE GENOMIC DNA]</scope>
    <source>
        <strain evidence="2 3">FACHB-288</strain>
    </source>
</reference>
<comment type="caution">
    <text evidence="2">The sequence shown here is derived from an EMBL/GenBank/DDBJ whole genome shotgun (WGS) entry which is preliminary data.</text>
</comment>
<keyword evidence="3" id="KW-1185">Reference proteome</keyword>
<dbReference type="Gene3D" id="1.25.40.10">
    <property type="entry name" value="Tetratricopeptide repeat domain"/>
    <property type="match status" value="1"/>
</dbReference>
<accession>A0ABR8AK45</accession>